<dbReference type="RefSeq" id="WP_307525014.1">
    <property type="nucleotide sequence ID" value="NZ_JAUSZI010000002.1"/>
</dbReference>
<comment type="caution">
    <text evidence="4">The sequence shown here is derived from an EMBL/GenBank/DDBJ whole genome shotgun (WGS) entry which is preliminary data.</text>
</comment>
<dbReference type="Proteomes" id="UP001230328">
    <property type="component" value="Unassembled WGS sequence"/>
</dbReference>
<evidence type="ECO:0000313" key="5">
    <source>
        <dbReference type="Proteomes" id="UP001230328"/>
    </source>
</evidence>
<reference evidence="4 5" key="1">
    <citation type="submission" date="2023-07" db="EMBL/GenBank/DDBJ databases">
        <title>Comparative genomics of wheat-associated soil bacteria to identify genetic determinants of phenazine resistance.</title>
        <authorList>
            <person name="Mouncey N."/>
        </authorList>
    </citation>
    <scope>NUCLEOTIDE SEQUENCE [LARGE SCALE GENOMIC DNA]</scope>
    <source>
        <strain evidence="4 5">V2I4</strain>
    </source>
</reference>
<protein>
    <recommendedName>
        <fullName evidence="6">DUF2786 domain-containing protein</fullName>
    </recommendedName>
</protein>
<dbReference type="EMBL" id="JAUSZI010000002">
    <property type="protein sequence ID" value="MDQ1029710.1"/>
    <property type="molecule type" value="Genomic_DNA"/>
</dbReference>
<feature type="domain" description="DUF2786" evidence="2">
    <location>
        <begin position="536"/>
        <end position="575"/>
    </location>
</feature>
<accession>A0ABU0T1N9</accession>
<dbReference type="InterPro" id="IPR024498">
    <property type="entry name" value="DUF2786"/>
</dbReference>
<feature type="region of interest" description="Disordered" evidence="1">
    <location>
        <begin position="481"/>
        <end position="531"/>
    </location>
</feature>
<feature type="compositionally biased region" description="Polar residues" evidence="1">
    <location>
        <begin position="509"/>
        <end position="519"/>
    </location>
</feature>
<organism evidence="4 5">
    <name type="scientific">Streptomyces umbrinus</name>
    <dbReference type="NCBI Taxonomy" id="67370"/>
    <lineage>
        <taxon>Bacteria</taxon>
        <taxon>Bacillati</taxon>
        <taxon>Actinomycetota</taxon>
        <taxon>Actinomycetes</taxon>
        <taxon>Kitasatosporales</taxon>
        <taxon>Streptomycetaceae</taxon>
        <taxon>Streptomyces</taxon>
        <taxon>Streptomyces phaeochromogenes group</taxon>
    </lineage>
</organism>
<name>A0ABU0T1N9_9ACTN</name>
<evidence type="ECO:0000256" key="1">
    <source>
        <dbReference type="SAM" id="MobiDB-lite"/>
    </source>
</evidence>
<sequence>MTEQSTAHAPASVADFGSARKVWLRARVTELSEALSDFGPQLHALIPADLGDRRLVDALVLCRVAADEARVQPVAETVAWLELLIPHGHRHDLADAVRRLRSALTVAEDPALWSWHAQEWEELVLALWRSDRARAVEPGRTDDELVSRWGVRTADSPHPEWAQHENGLSFTPLTEHLADEAEEPLSLLAGAVLSQPHVVEAIENSLAVYEGGLQGAGHLTLIAEQELCAQELGAWCDKHPGGASQATEDFLTELYESVETYSAEVLDPLIRSLSAYERTLFRTAMSPERRDRNAYLTEFLDCVANPSASAWTDGVLDPGVAEEAAERQARGELTWHSMRGSVPVWYHIVTSPQERAAALAFSGTASSSAIRVDVDVVLARQGTLFEGLGLDGPEDWYPEPGIGLRYSQHSATDLCELLTLAELGHARLEFVIRGTDGRFVLLRSLRAEVQDADASAWCRGVLYALRKLVPDVDDLADVIASEEPTDHQDDEDEWEDGWDDEEEDEQGQPDATPTASGSDTPEAPAPPKSARLSDELLAKVKAILRLAENPAATKAEAEAFLQKATAMMAKYGIEQAMLRGDDPAVREKPADRVVEVVAPWMGECKRLLSAIAFAMRCHPIYPGGKANKHRVHLFGFPSDLHSVEVLYASLRLQMLQGADRADARHRPPGELPRAYKRSWMLGFIRAVALRIGEAERAAREDSERERAEAAATDTSVQGRSVALVLADRTTEVETEVASRYPKLGKVRRTRFTGSGYRQGHVDGQQADIGGLALDDENEEWDELTA</sequence>
<feature type="compositionally biased region" description="Acidic residues" evidence="1">
    <location>
        <begin position="773"/>
        <end position="785"/>
    </location>
</feature>
<keyword evidence="5" id="KW-1185">Reference proteome</keyword>
<dbReference type="Pfam" id="PF23771">
    <property type="entry name" value="DUF7168"/>
    <property type="match status" value="1"/>
</dbReference>
<gene>
    <name evidence="4" type="ORF">QF035_007292</name>
</gene>
<evidence type="ECO:0000259" key="3">
    <source>
        <dbReference type="Pfam" id="PF23771"/>
    </source>
</evidence>
<feature type="compositionally biased region" description="Acidic residues" evidence="1">
    <location>
        <begin position="488"/>
        <end position="507"/>
    </location>
</feature>
<proteinExistence type="predicted"/>
<evidence type="ECO:0000313" key="4">
    <source>
        <dbReference type="EMBL" id="MDQ1029710.1"/>
    </source>
</evidence>
<feature type="region of interest" description="Disordered" evidence="1">
    <location>
        <begin position="751"/>
        <end position="785"/>
    </location>
</feature>
<feature type="domain" description="DUF7168" evidence="3">
    <location>
        <begin position="598"/>
        <end position="711"/>
    </location>
</feature>
<evidence type="ECO:0000259" key="2">
    <source>
        <dbReference type="Pfam" id="PF10979"/>
    </source>
</evidence>
<dbReference type="Pfam" id="PF10979">
    <property type="entry name" value="DUF2786"/>
    <property type="match status" value="1"/>
</dbReference>
<evidence type="ECO:0008006" key="6">
    <source>
        <dbReference type="Google" id="ProtNLM"/>
    </source>
</evidence>
<dbReference type="InterPro" id="IPR055592">
    <property type="entry name" value="DUF7168"/>
</dbReference>